<proteinExistence type="predicted"/>
<accession>A0A6P2R448</accession>
<keyword evidence="2" id="KW-1185">Reference proteome</keyword>
<organism evidence="1 2">
    <name type="scientific">Burkholderia diffusa</name>
    <dbReference type="NCBI Taxonomy" id="488732"/>
    <lineage>
        <taxon>Bacteria</taxon>
        <taxon>Pseudomonadati</taxon>
        <taxon>Pseudomonadota</taxon>
        <taxon>Betaproteobacteria</taxon>
        <taxon>Burkholderiales</taxon>
        <taxon>Burkholderiaceae</taxon>
        <taxon>Burkholderia</taxon>
        <taxon>Burkholderia cepacia complex</taxon>
    </lineage>
</organism>
<evidence type="ECO:0000313" key="2">
    <source>
        <dbReference type="Proteomes" id="UP000494125"/>
    </source>
</evidence>
<dbReference type="Proteomes" id="UP000494125">
    <property type="component" value="Unassembled WGS sequence"/>
</dbReference>
<evidence type="ECO:0000313" key="1">
    <source>
        <dbReference type="EMBL" id="VWC30215.1"/>
    </source>
</evidence>
<reference evidence="1 2" key="1">
    <citation type="submission" date="2019-09" db="EMBL/GenBank/DDBJ databases">
        <authorList>
            <person name="Depoorter E."/>
        </authorList>
    </citation>
    <scope>NUCLEOTIDE SEQUENCE [LARGE SCALE GENOMIC DNA]</scope>
    <source>
        <strain evidence="1">LMG 24065</strain>
    </source>
</reference>
<dbReference type="EMBL" id="CABVPN010000059">
    <property type="protein sequence ID" value="VWC30215.1"/>
    <property type="molecule type" value="Genomic_DNA"/>
</dbReference>
<dbReference type="AlphaFoldDB" id="A0A6P2R448"/>
<protein>
    <submittedName>
        <fullName evidence="1">Uncharacterized protein</fullName>
    </submittedName>
</protein>
<gene>
    <name evidence="1" type="ORF">BDI24065_06338</name>
</gene>
<sequence>MLVLVGPCASILVLCQREVARFVIAVQAQAAQGFVLAHQPQAGDAARLVHQSAQVGMRLTGIVLVGDQVRQLRAIANAVVVAEQHAGAAAQFDPHQQEAVAVALVGLAAFVAATQHQLVIAYTNQREVFDAIFMELSELGQRVVVAAPVGAVVAQAFAQHVEARGVWRDPARAQHAIVEGTQAGAVGAGPFNGERARQGEVGMRDGLAAHGEADAAATADTRAVFLGLGIALGPTFDGARLQRLPRVAGLADAGGARLDVGAMSPAWSAGEDGAGQARDDPADALLNVFVGQTANLPTEFGRQPTKCCGLPQHCIAGALRYRHCRQVEAGLGHARLELRGGAIHIGEYAERVTPEFARGLEQFRLRSLEIALGVQLAQHDRVQAVGQVNDQRLSILGGRFDETGQLGPCLRHEVFQAALDAGVQTGSEHREHCLADQLLAALAQLLTHQEQAGAQTHAGSRCAGQGHHAHQVDAQAHPIERMALFTLREGDDIAEHVRQCEDVAQHRQRTGHGGDTFQRDRAVADADQPVVEGTDALPHVGGLDQVHRDDGYLLCSR</sequence>
<name>A0A6P2R448_9BURK</name>